<feature type="binding site" evidence="10">
    <location>
        <position position="69"/>
    </location>
    <ligand>
        <name>[4Fe-4S] cluster</name>
        <dbReference type="ChEBI" id="CHEBI:49883"/>
        <label>2</label>
    </ligand>
</feature>
<dbReference type="GO" id="GO:0051539">
    <property type="term" value="F:4 iron, 4 sulfur cluster binding"/>
    <property type="evidence" value="ECO:0007669"/>
    <property type="project" value="UniProtKB-UniRule"/>
</dbReference>
<feature type="binding site" evidence="10">
    <location>
        <position position="50"/>
    </location>
    <ligand>
        <name>[4Fe-4S] cluster</name>
        <dbReference type="ChEBI" id="CHEBI:49883"/>
        <label>2</label>
    </ligand>
</feature>
<proteinExistence type="predicted"/>
<evidence type="ECO:0000256" key="7">
    <source>
        <dbReference type="ARBA" id="ARBA00023014"/>
    </source>
</evidence>
<dbReference type="PANTHER" id="PTHR30109:SF4">
    <property type="entry name" value="CARBON MONOXIDE DEHYDROGENASE"/>
    <property type="match status" value="1"/>
</dbReference>
<comment type="cofactor">
    <cofactor evidence="1">
        <name>[4Fe-4S] cluster</name>
        <dbReference type="ChEBI" id="CHEBI:49883"/>
    </cofactor>
</comment>
<keyword evidence="12" id="KW-1185">Reference proteome</keyword>
<keyword evidence="6 9" id="KW-0408">Iron</keyword>
<dbReference type="NCBIfam" id="TIGR01702">
    <property type="entry name" value="CO_DH_cata"/>
    <property type="match status" value="1"/>
</dbReference>
<evidence type="ECO:0000313" key="11">
    <source>
        <dbReference type="EMBL" id="SHF57967.1"/>
    </source>
</evidence>
<feature type="binding site" evidence="10">
    <location>
        <position position="55"/>
    </location>
    <ligand>
        <name>[4Fe-4S] cluster</name>
        <dbReference type="ChEBI" id="CHEBI:49883"/>
        <label>2</label>
    </ligand>
</feature>
<comment type="catalytic activity">
    <reaction evidence="8 9">
        <text>CO + 2 oxidized [2Fe-2S]-[ferredoxin] + H2O = 2 reduced [2Fe-2S]-[ferredoxin] + CO2 + 2 H(+)</text>
        <dbReference type="Rhea" id="RHEA:21040"/>
        <dbReference type="Rhea" id="RHEA-COMP:10000"/>
        <dbReference type="Rhea" id="RHEA-COMP:10001"/>
        <dbReference type="ChEBI" id="CHEBI:15377"/>
        <dbReference type="ChEBI" id="CHEBI:15378"/>
        <dbReference type="ChEBI" id="CHEBI:16526"/>
        <dbReference type="ChEBI" id="CHEBI:17245"/>
        <dbReference type="ChEBI" id="CHEBI:33737"/>
        <dbReference type="ChEBI" id="CHEBI:33738"/>
        <dbReference type="EC" id="1.2.7.4"/>
    </reaction>
</comment>
<protein>
    <recommendedName>
        <fullName evidence="9">Carbon monoxide dehydrogenase</fullName>
        <ecNumber evidence="9">1.2.7.4</ecNumber>
    </recommendedName>
</protein>
<accession>A0A1M5CTI2</accession>
<sequence>MSKMKNTIDPAVNYLLPLAKKAGIETVWDRFAAMKPQCGFGELGICCRICWKGPCRIDPFGNGPQRGVCGADAHTIVARNLIRMIAGGAAAHSDHGRHIALTLLEVGEGHAPAYRIKDEQKLRNIAEKLNLAPAGKDIRQVAKEVALASLEDYSRQKYSISCNWAKETLTAERVDKLVELGVMPHNIDAVIAEIMHRTHVGCDADAVNLLLGVIKGALADYTGMYLSTELSDVLFGTPEPVVTAANLGVLKKDAVNIAVHGHNPVLSEVICDVALKMNEEAKKAGAKEGINVVGICCTGNEVMMRRGIPLATNYLSQELAIITGAVDAMVVDVQCIMPAITGVAGCFHTEVITTIATNKIPGATHVEFREDSAFDSAKKIVEVAIDAFKRRDNRKVNIPDYKQTAIAGFSAEAIMAALSKVNAKDPLKPLIDNIVNGNIQGIALFAGCNNTQVTQDNNFITIAKELAKNNVLMLATGCGAGAFAKNGLMTQEATEAYAGDSLKAVLTAIGKSAGLNGPLPLVLHMGSCVDNTRAVKVAVAVANKLGVDLDKLPVVASAPEAMAEKAVAIATWAVALGLPTHIGIVPQIMGSSVVAKFLTEKAKDLLGGYFIVETDPKKAADQLFTAIKERRKGLSI</sequence>
<evidence type="ECO:0000256" key="1">
    <source>
        <dbReference type="ARBA" id="ARBA00001966"/>
    </source>
</evidence>
<dbReference type="GO" id="GO:0016151">
    <property type="term" value="F:nickel cation binding"/>
    <property type="evidence" value="ECO:0007669"/>
    <property type="project" value="InterPro"/>
</dbReference>
<evidence type="ECO:0000256" key="10">
    <source>
        <dbReference type="PIRSR" id="PIRSR005023-1"/>
    </source>
</evidence>
<dbReference type="STRING" id="1121429.SAMN02745133_03023"/>
<evidence type="ECO:0000256" key="6">
    <source>
        <dbReference type="ARBA" id="ARBA00023004"/>
    </source>
</evidence>
<gene>
    <name evidence="11" type="ORF">SAMN02745133_03023</name>
</gene>
<dbReference type="InterPro" id="IPR004137">
    <property type="entry name" value="HCP/CODH"/>
</dbReference>
<dbReference type="Gene3D" id="3.40.50.2030">
    <property type="match status" value="2"/>
</dbReference>
<feature type="binding site" evidence="10">
    <location>
        <position position="528"/>
    </location>
    <ligand>
        <name>[Ni-4Fe-4S] cluster</name>
        <dbReference type="ChEBI" id="CHEBI:47739"/>
    </ligand>
</feature>
<organism evidence="11 12">
    <name type="scientific">Desulforamulus putei DSM 12395</name>
    <dbReference type="NCBI Taxonomy" id="1121429"/>
    <lineage>
        <taxon>Bacteria</taxon>
        <taxon>Bacillati</taxon>
        <taxon>Bacillota</taxon>
        <taxon>Clostridia</taxon>
        <taxon>Eubacteriales</taxon>
        <taxon>Peptococcaceae</taxon>
        <taxon>Desulforamulus</taxon>
    </lineage>
</organism>
<keyword evidence="4 9" id="KW-0479">Metal-binding</keyword>
<evidence type="ECO:0000256" key="4">
    <source>
        <dbReference type="ARBA" id="ARBA00022723"/>
    </source>
</evidence>
<dbReference type="EC" id="1.2.7.4" evidence="9"/>
<dbReference type="GO" id="GO:0042542">
    <property type="term" value="P:response to hydrogen peroxide"/>
    <property type="evidence" value="ECO:0007669"/>
    <property type="project" value="TreeGrafter"/>
</dbReference>
<evidence type="ECO:0000256" key="5">
    <source>
        <dbReference type="ARBA" id="ARBA00023002"/>
    </source>
</evidence>
<evidence type="ECO:0000256" key="9">
    <source>
        <dbReference type="PIRNR" id="PIRNR005023"/>
    </source>
</evidence>
<dbReference type="CDD" id="cd01915">
    <property type="entry name" value="CODH"/>
    <property type="match status" value="1"/>
</dbReference>
<dbReference type="PIRSF" id="PIRSF005023">
    <property type="entry name" value="CODH"/>
    <property type="match status" value="1"/>
</dbReference>
<dbReference type="GO" id="GO:0043885">
    <property type="term" value="F:anaerobic carbon-monoxide dehydrogenase activity"/>
    <property type="evidence" value="ECO:0007669"/>
    <property type="project" value="UniProtKB-UniRule"/>
</dbReference>
<name>A0A1M5CTI2_9FIRM</name>
<keyword evidence="5 9" id="KW-0560">Oxidoreductase</keyword>
<dbReference type="PANTHER" id="PTHR30109">
    <property type="entry name" value="HYDROXYLAMINE REDUCTASE"/>
    <property type="match status" value="1"/>
</dbReference>
<dbReference type="GO" id="GO:0006091">
    <property type="term" value="P:generation of precursor metabolites and energy"/>
    <property type="evidence" value="ECO:0007669"/>
    <property type="project" value="InterPro"/>
</dbReference>
<dbReference type="GO" id="GO:0050418">
    <property type="term" value="F:hydroxylamine reductase activity"/>
    <property type="evidence" value="ECO:0007669"/>
    <property type="project" value="TreeGrafter"/>
</dbReference>
<feature type="binding site" evidence="10">
    <location>
        <position position="297"/>
    </location>
    <ligand>
        <name>[Ni-4Fe-4S] cluster</name>
        <dbReference type="ChEBI" id="CHEBI:47739"/>
    </ligand>
</feature>
<feature type="binding site" evidence="10">
    <location>
        <position position="262"/>
    </location>
    <ligand>
        <name>[Ni-4Fe-4S] cluster</name>
        <dbReference type="ChEBI" id="CHEBI:47739"/>
    </ligand>
</feature>
<dbReference type="Gene3D" id="1.20.1270.30">
    <property type="match status" value="1"/>
</dbReference>
<keyword evidence="2 9" id="KW-0004">4Fe-4S</keyword>
<evidence type="ECO:0000256" key="2">
    <source>
        <dbReference type="ARBA" id="ARBA00022485"/>
    </source>
</evidence>
<feature type="binding site" evidence="10">
    <location>
        <position position="478"/>
    </location>
    <ligand>
        <name>[Ni-4Fe-4S] cluster</name>
        <dbReference type="ChEBI" id="CHEBI:47739"/>
    </ligand>
</feature>
<dbReference type="EMBL" id="FQUY01000036">
    <property type="protein sequence ID" value="SHF57967.1"/>
    <property type="molecule type" value="Genomic_DNA"/>
</dbReference>
<dbReference type="InterPro" id="IPR011254">
    <property type="entry name" value="Prismane-like_sf"/>
</dbReference>
<evidence type="ECO:0000313" key="12">
    <source>
        <dbReference type="Proteomes" id="UP000184148"/>
    </source>
</evidence>
<feature type="binding site" evidence="10">
    <location>
        <position position="46"/>
    </location>
    <ligand>
        <name>[4Fe-4S] cluster</name>
        <dbReference type="ChEBI" id="CHEBI:49883"/>
        <label>1</label>
        <note>ligand shared between dimeric partners</note>
    </ligand>
</feature>
<feature type="binding site" evidence="10">
    <location>
        <position position="335"/>
    </location>
    <ligand>
        <name>[Ni-4Fe-4S] cluster</name>
        <dbReference type="ChEBI" id="CHEBI:47739"/>
    </ligand>
</feature>
<dbReference type="InterPro" id="IPR016099">
    <property type="entry name" value="Prismane-like_a/b-sand"/>
</dbReference>
<feature type="binding site" evidence="10">
    <location>
        <position position="448"/>
    </location>
    <ligand>
        <name>[Ni-4Fe-4S] cluster</name>
        <dbReference type="ChEBI" id="CHEBI:47739"/>
    </ligand>
</feature>
<evidence type="ECO:0000256" key="3">
    <source>
        <dbReference type="ARBA" id="ARBA00022596"/>
    </source>
</evidence>
<dbReference type="AlphaFoldDB" id="A0A1M5CTI2"/>
<dbReference type="SUPFAM" id="SSF56821">
    <property type="entry name" value="Prismane protein-like"/>
    <property type="match status" value="1"/>
</dbReference>
<dbReference type="Proteomes" id="UP000184148">
    <property type="component" value="Unassembled WGS sequence"/>
</dbReference>
<dbReference type="RefSeq" id="WP_073240185.1">
    <property type="nucleotide sequence ID" value="NZ_FQUY01000036.1"/>
</dbReference>
<dbReference type="OrthoDB" id="5478720at2"/>
<dbReference type="InterPro" id="IPR010047">
    <property type="entry name" value="CODH"/>
</dbReference>
<evidence type="ECO:0000256" key="8">
    <source>
        <dbReference type="ARBA" id="ARBA00048733"/>
    </source>
</evidence>
<dbReference type="GO" id="GO:0004601">
    <property type="term" value="F:peroxidase activity"/>
    <property type="evidence" value="ECO:0007669"/>
    <property type="project" value="TreeGrafter"/>
</dbReference>
<feature type="binding site" evidence="10">
    <location>
        <position position="47"/>
    </location>
    <ligand>
        <name>[4Fe-4S] cluster</name>
        <dbReference type="ChEBI" id="CHEBI:49883"/>
        <label>2</label>
    </ligand>
</feature>
<keyword evidence="7 9" id="KW-0411">Iron-sulfur</keyword>
<dbReference type="Pfam" id="PF03063">
    <property type="entry name" value="Prismane"/>
    <property type="match status" value="1"/>
</dbReference>
<feature type="binding site" evidence="10">
    <location>
        <position position="38"/>
    </location>
    <ligand>
        <name>[4Fe-4S] cluster</name>
        <dbReference type="ChEBI" id="CHEBI:49883"/>
        <label>1</label>
        <note>ligand shared between dimeric partners</note>
    </ligand>
</feature>
<dbReference type="InterPro" id="IPR016101">
    <property type="entry name" value="CO_DH_a-bundle"/>
</dbReference>
<reference evidence="12" key="1">
    <citation type="submission" date="2016-11" db="EMBL/GenBank/DDBJ databases">
        <authorList>
            <person name="Varghese N."/>
            <person name="Submissions S."/>
        </authorList>
    </citation>
    <scope>NUCLEOTIDE SEQUENCE [LARGE SCALE GENOMIC DNA]</scope>
    <source>
        <strain evidence="12">DSM 12395</strain>
    </source>
</reference>
<keyword evidence="3 10" id="KW-0533">Nickel</keyword>